<dbReference type="STRING" id="1798661.A3D65_03175"/>
<dbReference type="Pfam" id="PF00456">
    <property type="entry name" value="Transketolase_N"/>
    <property type="match status" value="1"/>
</dbReference>
<comment type="caution">
    <text evidence="2">The sequence shown here is derived from an EMBL/GenBank/DDBJ whole genome shotgun (WGS) entry which is preliminary data.</text>
</comment>
<dbReference type="SUPFAM" id="SSF52518">
    <property type="entry name" value="Thiamin diphosphate-binding fold (THDP-binding)"/>
    <property type="match status" value="1"/>
</dbReference>
<name>A0A1G2D564_9BACT</name>
<evidence type="ECO:0000259" key="1">
    <source>
        <dbReference type="Pfam" id="PF00456"/>
    </source>
</evidence>
<evidence type="ECO:0000313" key="2">
    <source>
        <dbReference type="EMBL" id="OGZ08774.1"/>
    </source>
</evidence>
<dbReference type="InterPro" id="IPR005474">
    <property type="entry name" value="Transketolase_N"/>
</dbReference>
<proteinExistence type="predicted"/>
<protein>
    <recommendedName>
        <fullName evidence="1">Transketolase N-terminal domain-containing protein</fullName>
    </recommendedName>
</protein>
<dbReference type="EMBL" id="MHLL01000026">
    <property type="protein sequence ID" value="OGZ08774.1"/>
    <property type="molecule type" value="Genomic_DNA"/>
</dbReference>
<dbReference type="InterPro" id="IPR029061">
    <property type="entry name" value="THDP-binding"/>
</dbReference>
<feature type="domain" description="Transketolase N-terminal" evidence="1">
    <location>
        <begin position="9"/>
        <end position="258"/>
    </location>
</feature>
<dbReference type="PANTHER" id="PTHR47514:SF2">
    <property type="entry name" value="TRANSKETOLASE"/>
    <property type="match status" value="1"/>
</dbReference>
<gene>
    <name evidence="2" type="ORF">A3D65_03175</name>
</gene>
<reference evidence="2 3" key="1">
    <citation type="journal article" date="2016" name="Nat. Commun.">
        <title>Thousands of microbial genomes shed light on interconnected biogeochemical processes in an aquifer system.</title>
        <authorList>
            <person name="Anantharaman K."/>
            <person name="Brown C.T."/>
            <person name="Hug L.A."/>
            <person name="Sharon I."/>
            <person name="Castelle C.J."/>
            <person name="Probst A.J."/>
            <person name="Thomas B.C."/>
            <person name="Singh A."/>
            <person name="Wilkins M.J."/>
            <person name="Karaoz U."/>
            <person name="Brodie E.L."/>
            <person name="Williams K.H."/>
            <person name="Hubbard S.S."/>
            <person name="Banfield J.F."/>
        </authorList>
    </citation>
    <scope>NUCLEOTIDE SEQUENCE [LARGE SCALE GENOMIC DNA]</scope>
</reference>
<dbReference type="Proteomes" id="UP000177996">
    <property type="component" value="Unassembled WGS sequence"/>
</dbReference>
<sequence length="266" mass="29275">MVDYQKLATRARRRVLGMIHSAQTSHIGSNLSCIDILAVLYGKIANVDSELREDRDRILFSKGWAAAAAYFFLAEKGIIPEKSLETYCKPGSALIGLVERSVRGIEAGTGSMGHGLPLGVGMALGAKRSGELWKTYVLLSDGEMNCGTTWESALIASHHKLDNLFAIIDYNKWQAIGRTNEVLNLEPLGDKWRAFGWEVREIDGHDFVAIENALSMPPSSAGVPVVVIAHTIKGKGVSFMEDKLIYHYKSVSNEEYELALKELSYA</sequence>
<evidence type="ECO:0000313" key="3">
    <source>
        <dbReference type="Proteomes" id="UP000177996"/>
    </source>
</evidence>
<organism evidence="2 3">
    <name type="scientific">Candidatus Lloydbacteria bacterium RIFCSPHIGHO2_02_FULL_50_13</name>
    <dbReference type="NCBI Taxonomy" id="1798661"/>
    <lineage>
        <taxon>Bacteria</taxon>
        <taxon>Candidatus Lloydiibacteriota</taxon>
    </lineage>
</organism>
<accession>A0A1G2D564</accession>
<dbReference type="CDD" id="cd02012">
    <property type="entry name" value="TPP_TK"/>
    <property type="match status" value="1"/>
</dbReference>
<dbReference type="Gene3D" id="3.40.50.970">
    <property type="match status" value="1"/>
</dbReference>
<dbReference type="PANTHER" id="PTHR47514">
    <property type="entry name" value="TRANSKETOLASE N-TERMINAL SECTION-RELATED"/>
    <property type="match status" value="1"/>
</dbReference>
<dbReference type="AlphaFoldDB" id="A0A1G2D564"/>